<dbReference type="EMBL" id="MHMM01000009">
    <property type="protein sequence ID" value="OGZ27255.1"/>
    <property type="molecule type" value="Genomic_DNA"/>
</dbReference>
<protein>
    <recommendedName>
        <fullName evidence="3">UMP kinase</fullName>
        <ecNumber evidence="3">2.7.4.22</ecNumber>
    </recommendedName>
    <alternativeName>
        <fullName evidence="9">Uridine monophosphate kinase</fullName>
    </alternativeName>
</protein>
<organism evidence="11 12">
    <name type="scientific">Candidatus Nealsonbacteria bacterium RIFOXYB1_FULL_40_15</name>
    <dbReference type="NCBI Taxonomy" id="1801677"/>
    <lineage>
        <taxon>Bacteria</taxon>
        <taxon>Candidatus Nealsoniibacteriota</taxon>
    </lineage>
</organism>
<reference evidence="11 12" key="1">
    <citation type="journal article" date="2016" name="Nat. Commun.">
        <title>Thousands of microbial genomes shed light on interconnected biogeochemical processes in an aquifer system.</title>
        <authorList>
            <person name="Anantharaman K."/>
            <person name="Brown C.T."/>
            <person name="Hug L.A."/>
            <person name="Sharon I."/>
            <person name="Castelle C.J."/>
            <person name="Probst A.J."/>
            <person name="Thomas B.C."/>
            <person name="Singh A."/>
            <person name="Wilkins M.J."/>
            <person name="Karaoz U."/>
            <person name="Brodie E.L."/>
            <person name="Williams K.H."/>
            <person name="Hubbard S.S."/>
            <person name="Banfield J.F."/>
        </authorList>
    </citation>
    <scope>NUCLEOTIDE SEQUENCE [LARGE SCALE GENOMIC DNA]</scope>
</reference>
<dbReference type="InterPro" id="IPR001048">
    <property type="entry name" value="Asp/Glu/Uridylate_kinase"/>
</dbReference>
<dbReference type="GO" id="GO:0006225">
    <property type="term" value="P:UDP biosynthetic process"/>
    <property type="evidence" value="ECO:0007669"/>
    <property type="project" value="TreeGrafter"/>
</dbReference>
<evidence type="ECO:0000259" key="10">
    <source>
        <dbReference type="Pfam" id="PF00696"/>
    </source>
</evidence>
<keyword evidence="8" id="KW-0665">Pyrimidine biosynthesis</keyword>
<dbReference type="Pfam" id="PF00696">
    <property type="entry name" value="AA_kinase"/>
    <property type="match status" value="1"/>
</dbReference>
<keyword evidence="4" id="KW-0808">Transferase</keyword>
<keyword evidence="5" id="KW-0547">Nucleotide-binding</keyword>
<dbReference type="PANTHER" id="PTHR42833:SF4">
    <property type="entry name" value="URIDYLATE KINASE PUMPKIN, CHLOROPLASTIC"/>
    <property type="match status" value="1"/>
</dbReference>
<dbReference type="GO" id="GO:0033862">
    <property type="term" value="F:UMP kinase activity"/>
    <property type="evidence" value="ECO:0007669"/>
    <property type="project" value="UniProtKB-EC"/>
</dbReference>
<proteinExistence type="inferred from homology"/>
<dbReference type="Proteomes" id="UP000177740">
    <property type="component" value="Unassembled WGS sequence"/>
</dbReference>
<keyword evidence="6" id="KW-0418">Kinase</keyword>
<evidence type="ECO:0000313" key="12">
    <source>
        <dbReference type="Proteomes" id="UP000177740"/>
    </source>
</evidence>
<feature type="domain" description="Aspartate/glutamate/uridylate kinase" evidence="10">
    <location>
        <begin position="6"/>
        <end position="201"/>
    </location>
</feature>
<comment type="similarity">
    <text evidence="2">Belongs to the UMP kinase family.</text>
</comment>
<evidence type="ECO:0000313" key="11">
    <source>
        <dbReference type="EMBL" id="OGZ27255.1"/>
    </source>
</evidence>
<dbReference type="SUPFAM" id="SSF53633">
    <property type="entry name" value="Carbamate kinase-like"/>
    <property type="match status" value="1"/>
</dbReference>
<evidence type="ECO:0000256" key="8">
    <source>
        <dbReference type="ARBA" id="ARBA00022975"/>
    </source>
</evidence>
<dbReference type="InterPro" id="IPR036393">
    <property type="entry name" value="AceGlu_kinase-like_sf"/>
</dbReference>
<name>A0A1G2EN84_9BACT</name>
<dbReference type="Gene3D" id="3.40.1160.10">
    <property type="entry name" value="Acetylglutamate kinase-like"/>
    <property type="match status" value="1"/>
</dbReference>
<evidence type="ECO:0000256" key="5">
    <source>
        <dbReference type="ARBA" id="ARBA00022741"/>
    </source>
</evidence>
<evidence type="ECO:0000256" key="9">
    <source>
        <dbReference type="ARBA" id="ARBA00032092"/>
    </source>
</evidence>
<comment type="pathway">
    <text evidence="1">Pyrimidine metabolism; CTP biosynthesis via de novo pathway; UDP from UMP (UMPK route): step 1/1.</text>
</comment>
<accession>A0A1G2EN84</accession>
<keyword evidence="7" id="KW-0067">ATP-binding</keyword>
<evidence type="ECO:0000256" key="6">
    <source>
        <dbReference type="ARBA" id="ARBA00022777"/>
    </source>
</evidence>
<dbReference type="PANTHER" id="PTHR42833">
    <property type="entry name" value="URIDYLATE KINASE"/>
    <property type="match status" value="1"/>
</dbReference>
<dbReference type="STRING" id="1801677.A2365_01540"/>
<evidence type="ECO:0000256" key="2">
    <source>
        <dbReference type="ARBA" id="ARBA00007614"/>
    </source>
</evidence>
<dbReference type="GO" id="GO:0005524">
    <property type="term" value="F:ATP binding"/>
    <property type="evidence" value="ECO:0007669"/>
    <property type="project" value="UniProtKB-KW"/>
</dbReference>
<gene>
    <name evidence="11" type="ORF">A2365_01540</name>
</gene>
<evidence type="ECO:0000256" key="1">
    <source>
        <dbReference type="ARBA" id="ARBA00004791"/>
    </source>
</evidence>
<dbReference type="AlphaFoldDB" id="A0A1G2EN84"/>
<sequence length="222" mass="25135">MQERDFVISLGGSVIASDKLEVSFLEGFSRIIFSEIRIGKRFVIITGGGKTARNYQEAAVKASHKEKDWLGIKATELNCLLLRAFFNNSGEAYDKRFKFKRFEKKSLIIGHGWKPGWSTDFVSIAAAFDFGIKKVMNIGRSPYVYTSDFEKDPSAKPIKKISWDEYIKIIPREWRPGMNVPIDPVAARFAKKHSIQAIVISNDLKNFKKAINGEEFEGTSIS</sequence>
<evidence type="ECO:0000256" key="3">
    <source>
        <dbReference type="ARBA" id="ARBA00012899"/>
    </source>
</evidence>
<comment type="caution">
    <text evidence="11">The sequence shown here is derived from an EMBL/GenBank/DDBJ whole genome shotgun (WGS) entry which is preliminary data.</text>
</comment>
<evidence type="ECO:0000256" key="4">
    <source>
        <dbReference type="ARBA" id="ARBA00022679"/>
    </source>
</evidence>
<evidence type="ECO:0000256" key="7">
    <source>
        <dbReference type="ARBA" id="ARBA00022840"/>
    </source>
</evidence>
<dbReference type="EC" id="2.7.4.22" evidence="3"/>